<comment type="caution">
    <text evidence="1">The sequence shown here is derived from an EMBL/GenBank/DDBJ whole genome shotgun (WGS) entry which is preliminary data.</text>
</comment>
<dbReference type="Gene3D" id="3.10.450.50">
    <property type="match status" value="1"/>
</dbReference>
<evidence type="ECO:0008006" key="3">
    <source>
        <dbReference type="Google" id="ProtNLM"/>
    </source>
</evidence>
<organism evidence="1 2">
    <name type="scientific">Crepidotus variabilis</name>
    <dbReference type="NCBI Taxonomy" id="179855"/>
    <lineage>
        <taxon>Eukaryota</taxon>
        <taxon>Fungi</taxon>
        <taxon>Dikarya</taxon>
        <taxon>Basidiomycota</taxon>
        <taxon>Agaricomycotina</taxon>
        <taxon>Agaricomycetes</taxon>
        <taxon>Agaricomycetidae</taxon>
        <taxon>Agaricales</taxon>
        <taxon>Agaricineae</taxon>
        <taxon>Crepidotaceae</taxon>
        <taxon>Crepidotus</taxon>
    </lineage>
</organism>
<dbReference type="EMBL" id="MU157825">
    <property type="protein sequence ID" value="KAF9534985.1"/>
    <property type="molecule type" value="Genomic_DNA"/>
</dbReference>
<proteinExistence type="predicted"/>
<evidence type="ECO:0000313" key="1">
    <source>
        <dbReference type="EMBL" id="KAF9534985.1"/>
    </source>
</evidence>
<reference evidence="1" key="1">
    <citation type="submission" date="2020-11" db="EMBL/GenBank/DDBJ databases">
        <authorList>
            <consortium name="DOE Joint Genome Institute"/>
            <person name="Ahrendt S."/>
            <person name="Riley R."/>
            <person name="Andreopoulos W."/>
            <person name="Labutti K."/>
            <person name="Pangilinan J."/>
            <person name="Ruiz-Duenas F.J."/>
            <person name="Barrasa J.M."/>
            <person name="Sanchez-Garcia M."/>
            <person name="Camarero S."/>
            <person name="Miyauchi S."/>
            <person name="Serrano A."/>
            <person name="Linde D."/>
            <person name="Babiker R."/>
            <person name="Drula E."/>
            <person name="Ayuso-Fernandez I."/>
            <person name="Pacheco R."/>
            <person name="Padilla G."/>
            <person name="Ferreira P."/>
            <person name="Barriuso J."/>
            <person name="Kellner H."/>
            <person name="Castanera R."/>
            <person name="Alfaro M."/>
            <person name="Ramirez L."/>
            <person name="Pisabarro A.G."/>
            <person name="Kuo A."/>
            <person name="Tritt A."/>
            <person name="Lipzen A."/>
            <person name="He G."/>
            <person name="Yan M."/>
            <person name="Ng V."/>
            <person name="Cullen D."/>
            <person name="Martin F."/>
            <person name="Rosso M.-N."/>
            <person name="Henrissat B."/>
            <person name="Hibbett D."/>
            <person name="Martinez A.T."/>
            <person name="Grigoriev I.V."/>
        </authorList>
    </citation>
    <scope>NUCLEOTIDE SEQUENCE</scope>
    <source>
        <strain evidence="1">CBS 506.95</strain>
    </source>
</reference>
<protein>
    <recommendedName>
        <fullName evidence="3">SnoaL-like domain-containing protein</fullName>
    </recommendedName>
</protein>
<keyword evidence="2" id="KW-1185">Reference proteome</keyword>
<sequence>MSPTRKDLFNAAENFCQAFAEHKDLEYILSLFSVTHATSVIEYGDPILAPFLGKEFIRPRKIQEYFELLASLVSHENVKFSEYFADVEAMKVSVKGDGKFTWLSTKQSWHETFTYTLDFDDELKVVKYQVWADSGAAYLARIDNGK</sequence>
<accession>A0A9P6EU53</accession>
<name>A0A9P6EU53_9AGAR</name>
<evidence type="ECO:0000313" key="2">
    <source>
        <dbReference type="Proteomes" id="UP000807306"/>
    </source>
</evidence>
<dbReference type="OrthoDB" id="3352776at2759"/>
<dbReference type="AlphaFoldDB" id="A0A9P6EU53"/>
<gene>
    <name evidence="1" type="ORF">CPB83DRAFT_888926</name>
</gene>
<dbReference type="Proteomes" id="UP000807306">
    <property type="component" value="Unassembled WGS sequence"/>
</dbReference>